<dbReference type="eggNOG" id="COG1572">
    <property type="taxonomic scope" value="Bacteria"/>
</dbReference>
<accession>A6GF61</accession>
<evidence type="ECO:0000313" key="3">
    <source>
        <dbReference type="Proteomes" id="UP000005801"/>
    </source>
</evidence>
<keyword evidence="2" id="KW-0808">Transferase</keyword>
<proteinExistence type="predicted"/>
<evidence type="ECO:0000313" key="2">
    <source>
        <dbReference type="EMBL" id="EDM75520.1"/>
    </source>
</evidence>
<dbReference type="Proteomes" id="UP000005801">
    <property type="component" value="Unassembled WGS sequence"/>
</dbReference>
<protein>
    <submittedName>
        <fullName evidence="2">S-adenosylmethionine synthetase</fullName>
        <ecNumber evidence="2">2.5.1.6</ecNumber>
    </submittedName>
</protein>
<sequence>MASVGLATGCYAGLEPGQGEGADELGTDGSEVGSDAGESGESDESSDGDAGTEAGEPEPGIYADGIAVDRVEINQAVGIDLGMGGQAIAEGSRVAPVIAGRPGLVRASWSIDAGFEPRMIQARLILTADEGTTSYVLERYVGAAPGPNDWGSFDGVFTWELDADAITGSTAITVELLEDDGSRAGADASEGARFPATGGLDLAAIDGPMTVKVMIVPATDPNVDSTPITISDAFLDELRVNLYNFYPVRDVELQVHEPLLLNACYDGPSVMAQLSALRNAEGLGDEWYYHAIVGNSNESYCNTGGYSWLLEDEFPGNDRVSFSINHWGESPNNWTHELGHCHGRPHTWEDGTYQPAAADGPDCGRRTTWGYALLPGPHPKANEWDFPALQDLDDWLVPPTEGLGLSGYCLGHSDYDTWGPALNDMMSYAYPYWISAYTYRELAERVAIVSSYGSPAPGGGGDLGAAAEGDPRSLNLVFTADGSVHQYVSRGWPKGLQSGGELGLRVELRGATQSESRALKFAPKRGPEGEIRGLVIPLGEHGPNAWSAGELEIEGALTGSQADAPTTHRLVIEG</sequence>
<name>A6GF61_9BACT</name>
<organism evidence="2 3">
    <name type="scientific">Plesiocystis pacifica SIR-1</name>
    <dbReference type="NCBI Taxonomy" id="391625"/>
    <lineage>
        <taxon>Bacteria</taxon>
        <taxon>Pseudomonadati</taxon>
        <taxon>Myxococcota</taxon>
        <taxon>Polyangia</taxon>
        <taxon>Nannocystales</taxon>
        <taxon>Nannocystaceae</taxon>
        <taxon>Plesiocystis</taxon>
    </lineage>
</organism>
<dbReference type="EC" id="2.5.1.6" evidence="2"/>
<comment type="caution">
    <text evidence="2">The sequence shown here is derived from an EMBL/GenBank/DDBJ whole genome shotgun (WGS) entry which is preliminary data.</text>
</comment>
<evidence type="ECO:0000256" key="1">
    <source>
        <dbReference type="SAM" id="MobiDB-lite"/>
    </source>
</evidence>
<gene>
    <name evidence="2" type="ORF">PPSIR1_31603</name>
</gene>
<feature type="compositionally biased region" description="Acidic residues" evidence="1">
    <location>
        <begin position="38"/>
        <end position="47"/>
    </location>
</feature>
<feature type="region of interest" description="Disordered" evidence="1">
    <location>
        <begin position="1"/>
        <end position="61"/>
    </location>
</feature>
<dbReference type="EMBL" id="ABCS01000089">
    <property type="protein sequence ID" value="EDM75520.1"/>
    <property type="molecule type" value="Genomic_DNA"/>
</dbReference>
<dbReference type="AlphaFoldDB" id="A6GF61"/>
<keyword evidence="3" id="KW-1185">Reference proteome</keyword>
<feature type="compositionally biased region" description="Low complexity" evidence="1">
    <location>
        <begin position="28"/>
        <end position="37"/>
    </location>
</feature>
<reference evidence="2 3" key="1">
    <citation type="submission" date="2007-06" db="EMBL/GenBank/DDBJ databases">
        <authorList>
            <person name="Shimkets L."/>
            <person name="Ferriera S."/>
            <person name="Johnson J."/>
            <person name="Kravitz S."/>
            <person name="Beeson K."/>
            <person name="Sutton G."/>
            <person name="Rogers Y.-H."/>
            <person name="Friedman R."/>
            <person name="Frazier M."/>
            <person name="Venter J.C."/>
        </authorList>
    </citation>
    <scope>NUCLEOTIDE SEQUENCE [LARGE SCALE GENOMIC DNA]</scope>
    <source>
        <strain evidence="2 3">SIR-1</strain>
    </source>
</reference>
<dbReference type="GO" id="GO:0004478">
    <property type="term" value="F:methionine adenosyltransferase activity"/>
    <property type="evidence" value="ECO:0007669"/>
    <property type="project" value="UniProtKB-EC"/>
</dbReference>